<dbReference type="Proteomes" id="UP000248257">
    <property type="component" value="Unassembled WGS sequence"/>
</dbReference>
<dbReference type="EMBL" id="NKUC01000041">
    <property type="protein sequence ID" value="PYD55904.1"/>
    <property type="molecule type" value="Genomic_DNA"/>
</dbReference>
<dbReference type="SFLD" id="SFLDS00019">
    <property type="entry name" value="Glutathione_Transferase_(cytos"/>
    <property type="match status" value="1"/>
</dbReference>
<dbReference type="Gene3D" id="1.20.1050.10">
    <property type="match status" value="1"/>
</dbReference>
<gene>
    <name evidence="2" type="ORF">CFR75_13850</name>
</gene>
<dbReference type="GO" id="GO:0006749">
    <property type="term" value="P:glutathione metabolic process"/>
    <property type="evidence" value="ECO:0007669"/>
    <property type="project" value="TreeGrafter"/>
</dbReference>
<dbReference type="SUPFAM" id="SSF47616">
    <property type="entry name" value="GST C-terminal domain-like"/>
    <property type="match status" value="1"/>
</dbReference>
<dbReference type="InterPro" id="IPR040079">
    <property type="entry name" value="Glutathione_S-Trfase"/>
</dbReference>
<proteinExistence type="predicted"/>
<name>A0A318PFX3_KOMXY</name>
<organism evidence="2 3">
    <name type="scientific">Komagataeibacter xylinus</name>
    <name type="common">Gluconacetobacter xylinus</name>
    <dbReference type="NCBI Taxonomy" id="28448"/>
    <lineage>
        <taxon>Bacteria</taxon>
        <taxon>Pseudomonadati</taxon>
        <taxon>Pseudomonadota</taxon>
        <taxon>Alphaproteobacteria</taxon>
        <taxon>Acetobacterales</taxon>
        <taxon>Acetobacteraceae</taxon>
        <taxon>Komagataeibacter</taxon>
    </lineage>
</organism>
<evidence type="ECO:0000256" key="1">
    <source>
        <dbReference type="ARBA" id="ARBA00011738"/>
    </source>
</evidence>
<comment type="caution">
    <text evidence="2">The sequence shown here is derived from an EMBL/GenBank/DDBJ whole genome shotgun (WGS) entry which is preliminary data.</text>
</comment>
<dbReference type="CDD" id="cd00299">
    <property type="entry name" value="GST_C_family"/>
    <property type="match status" value="1"/>
</dbReference>
<dbReference type="Pfam" id="PF00043">
    <property type="entry name" value="GST_C"/>
    <property type="match status" value="1"/>
</dbReference>
<dbReference type="GO" id="GO:0004364">
    <property type="term" value="F:glutathione transferase activity"/>
    <property type="evidence" value="ECO:0007669"/>
    <property type="project" value="TreeGrafter"/>
</dbReference>
<dbReference type="InterPro" id="IPR010987">
    <property type="entry name" value="Glutathione-S-Trfase_C-like"/>
</dbReference>
<dbReference type="SFLD" id="SFLDG00358">
    <property type="entry name" value="Main_(cytGST)"/>
    <property type="match status" value="1"/>
</dbReference>
<dbReference type="CDD" id="cd00570">
    <property type="entry name" value="GST_N_family"/>
    <property type="match status" value="1"/>
</dbReference>
<evidence type="ECO:0000313" key="3">
    <source>
        <dbReference type="Proteomes" id="UP000248257"/>
    </source>
</evidence>
<sequence>MRILYHLPLSPYCRKVRLVMGEKRLPFELKIERVWEQRPDYLDRNPAGTVPMLQEDTGLCIPDSWVICEYLEEAYPDTPLLGRTLAERVEVRRLVVWFDEKFGHEVSRNLLTEKVYKRISGTGNPDGAALRAGYANIRTHLSYIDWLAETRRWLAGNQLSLADFAAASHLSCLDFLDDVDWSRAPAAKDWYARVKSRPCFRSVLQDRISGFTPPSHYADLDF</sequence>
<dbReference type="InterPro" id="IPR004046">
    <property type="entry name" value="GST_C"/>
</dbReference>
<dbReference type="InterPro" id="IPR036249">
    <property type="entry name" value="Thioredoxin-like_sf"/>
</dbReference>
<dbReference type="Gene3D" id="3.40.30.10">
    <property type="entry name" value="Glutaredoxin"/>
    <property type="match status" value="1"/>
</dbReference>
<dbReference type="SUPFAM" id="SSF52833">
    <property type="entry name" value="Thioredoxin-like"/>
    <property type="match status" value="1"/>
</dbReference>
<dbReference type="PROSITE" id="PS50405">
    <property type="entry name" value="GST_CTER"/>
    <property type="match status" value="1"/>
</dbReference>
<dbReference type="PANTHER" id="PTHR43969:SF9">
    <property type="entry name" value="GLUTATHIONE S TRANSFERASE D10, ISOFORM A-RELATED"/>
    <property type="match status" value="1"/>
</dbReference>
<dbReference type="PROSITE" id="PS50404">
    <property type="entry name" value="GST_NTER"/>
    <property type="match status" value="1"/>
</dbReference>
<evidence type="ECO:0000313" key="2">
    <source>
        <dbReference type="EMBL" id="PYD55904.1"/>
    </source>
</evidence>
<protein>
    <submittedName>
        <fullName evidence="2">Glutathione S-transferase</fullName>
    </submittedName>
</protein>
<keyword evidence="3" id="KW-1185">Reference proteome</keyword>
<accession>A0A318PFX3</accession>
<comment type="subunit">
    <text evidence="1">Homodimer.</text>
</comment>
<dbReference type="PANTHER" id="PTHR43969">
    <property type="entry name" value="GLUTATHIONE S TRANSFERASE D10, ISOFORM A-RELATED"/>
    <property type="match status" value="1"/>
</dbReference>
<dbReference type="STRING" id="1220579.GCA_001571345_02891"/>
<dbReference type="Pfam" id="PF13417">
    <property type="entry name" value="GST_N_3"/>
    <property type="match status" value="1"/>
</dbReference>
<dbReference type="OrthoDB" id="9794721at2"/>
<dbReference type="RefSeq" id="WP_061276061.1">
    <property type="nucleotide sequence ID" value="NZ_CBCRXN010000013.1"/>
</dbReference>
<dbReference type="InterPro" id="IPR036282">
    <property type="entry name" value="Glutathione-S-Trfase_C_sf"/>
</dbReference>
<reference evidence="2 3" key="1">
    <citation type="submission" date="2017-07" db="EMBL/GenBank/DDBJ databases">
        <title>A draft genome sequence of Komagataeibacter xylinus LMG 1515.</title>
        <authorList>
            <person name="Skraban J."/>
            <person name="Cleenwerck I."/>
            <person name="Vandamme P."/>
            <person name="Trcek J."/>
        </authorList>
    </citation>
    <scope>NUCLEOTIDE SEQUENCE [LARGE SCALE GENOMIC DNA]</scope>
    <source>
        <strain evidence="2 3">LMG 1515</strain>
    </source>
</reference>
<keyword evidence="2" id="KW-0808">Transferase</keyword>
<dbReference type="AlphaFoldDB" id="A0A318PFX3"/>
<dbReference type="InterPro" id="IPR004045">
    <property type="entry name" value="Glutathione_S-Trfase_N"/>
</dbReference>